<dbReference type="SMART" id="SM00823">
    <property type="entry name" value="PKS_PP"/>
    <property type="match status" value="2"/>
</dbReference>
<dbReference type="GO" id="GO:0005829">
    <property type="term" value="C:cytosol"/>
    <property type="evidence" value="ECO:0007669"/>
    <property type="project" value="TreeGrafter"/>
</dbReference>
<dbReference type="PROSITE" id="PS00012">
    <property type="entry name" value="PHOSPHOPANTETHEINE"/>
    <property type="match status" value="2"/>
</dbReference>
<evidence type="ECO:0000256" key="4">
    <source>
        <dbReference type="ARBA" id="ARBA00022553"/>
    </source>
</evidence>
<dbReference type="InterPro" id="IPR023213">
    <property type="entry name" value="CAT-like_dom_sf"/>
</dbReference>
<sequence>MWITDKVKPSIHNNIGAWWAVDGALDPSVLTAAFRQALHENPNLLVTFEETESGMRAVPRELGSWQPFFYDLSDARNVEEKLYDVLTEVHETRFDLSRDVLFRLGAIKLGESRWLYCQIFHHIVNDGLGYNNFAVRCAEIYTALAEGNPVPEAPVFDSGIVAAEEADYRRSPQFAEDAAFWQDYLADPPDAARLPSVPGAGEARSDDDPAPDPGPARIAHAIGIANCTRVIPSAEVTEWKRVARSVDISIPTLVATAAAVFLHESCGLSELMFSIAAGNRSESTRKATGMAANFIPLRVAVRQTDSLLDIARAVATEKAAVIPHSRRLISDIRQDMGLTDVARNPLGVILNFIPMQRLRFGTYQASFFGGCFPSPDELMITVFRSGPEEAVTISMDAPRTMYSAAELEQFSARLVRSVRTLVADPRARVAAVDPLDAAERDWLLRELNDTGVPLPGLALPELIARHAERKPDAVALVAGDEVLTYWDLDTRARRLAGVLRRRGVRAETVVAVALPRSADLVVALLAVLKAGGAYLPLDLKSPAERISSMLRDADARVLLTDAATAGTLPDDLAPSLATLLLDDEAGPDSPGGTEAALPELPVRWEPGQLAAVMFTSGSTGAPKGTGTTHRNLEAYVTDRRWRDDSHAVSLFHSPQTFDAFVKELWVPLANGGRVVVAPPGELEIETLAELRAAHRITVLWLTAGLFTAIAEERPECLTGLREVWTGGDAASPAAWRRVREVCPDVTLGNGYGPTETTVFATGHRIAPGEPVGHTVPIGRPLDNTAVYVLGPGLAPVPVGTVGELYVAGAGVARGYAGRPGQTAERFVPCPFGPAGEPMYRTGDLVRWDGEGRLEYVGRADAQVKVRGFRIEPTEIEAVLNEHPGVAQSLVMARADGSGPRRLVGYAVPAGGGIVGGDGAGGVGDLDFQAGVSGSELRRFAAERLPEFMVPAAFVVLDRLPLTVNGKVDRAALPEPEFRGQAYRAPGSAVERALAEVFADVLGVGQIGVDDDFFALGGDSIRSIQVVARAKARGLRVSTRDIFEHGTIARLAEFTGQGDDGRERLPELPGGGVGRIPPSPVALQVLGAGGEANRFAMAMSLRLPADIDRAGLIAVLRAVLSHHDILRARLEPEGLGLWVDPADAVDADPLVREVPCAQWPPSDEAVAAELDAAADRLDPAGGTMAQFVWFTSASEPGWLLVVLHHLVVDGVSWRILLPDLAASWREVRAGREPELPEVGTSVRRWAHALVEESARRHAELQLWQDMLAGAEPPLGAPDFDPAENVAATVDELRVQVPAAVTEAVLTTLSAAYRGGAEDGLLAGLALAVAGWRRARGLDDASFTIRLEGHGREEGLVPGADLSRTVGWFTSMFPVRLDLADVDVDDAAAGGPDAGRAVKLVKERLRSIPDKGTGYGLLRHLNEETAAELARHGDPQIGFNYLGKVTAADIPEELRADGWTPLSKLGELIPAPNADMPSLSALEINAAVGEDGQLTAGFGFPAGVLSRAEVDELARRWVDALTGLARHAAAPGAGGLTPADAPLVDVHQAQIDAWEERYGRLAALGPVTPVQSGLLFHTMLADSSFDAYHLQFVFHLAGEVDPQRMRRAGQALLERHPNLRAGFVAADHGGMVQLTPQEVELPWRFLGRTGDGELEAFLAEDRASNFDPAAPPLVRLALAMTATDRAELVLTAHHALFDGWSLPLLMRDLLRLYAADGAPADLPPARDYADFLGWLADQDHEASIRAWAAELDGLPGPTLLAPEGAGVTSEGVRRVELDLGFDTAQQLAGRAAALGVTLNTLVQGTWAMLLGQLTRQQDVVFGATVSGRPDALPGSDRMVGLFINTVPVRVPCPPEQTVAQLLAQLQTRQSKLFAHHYCGLSDIQEAAGHGTLFDTLVGYESYPVDRVALAEADAAAGFSVTGMRPYYGSHYPVTLNASAEPYLQLSIDYPIGQLKHETVELLAARLVRLLEHIAGDPGTAVGTLDALDTQARDRLRELFHLDQEPAETAAPDAEGAAYRAPRTAREESLCGLFAEVLEVDRVGIEDDFFDLGGNSLRAIKLVNLIRAELNLEVPIRTLFETRTIAALSQVCEELSTPKRPALRRRTKGGEIVADSPVEV</sequence>
<dbReference type="Pfam" id="PF00501">
    <property type="entry name" value="AMP-binding"/>
    <property type="match status" value="1"/>
</dbReference>
<dbReference type="InterPro" id="IPR020845">
    <property type="entry name" value="AMP-binding_CS"/>
</dbReference>
<evidence type="ECO:0000256" key="5">
    <source>
        <dbReference type="ARBA" id="ARBA00022737"/>
    </source>
</evidence>
<dbReference type="Gene3D" id="3.40.50.980">
    <property type="match status" value="2"/>
</dbReference>
<dbReference type="EMBL" id="JAAKZV010000014">
    <property type="protein sequence ID" value="NGN63411.1"/>
    <property type="molecule type" value="Genomic_DNA"/>
</dbReference>
<evidence type="ECO:0000313" key="9">
    <source>
        <dbReference type="EMBL" id="NGN63411.1"/>
    </source>
</evidence>
<dbReference type="Gene3D" id="1.10.1200.10">
    <property type="entry name" value="ACP-like"/>
    <property type="match status" value="1"/>
</dbReference>
<dbReference type="FunFam" id="1.10.1200.10:FF:000016">
    <property type="entry name" value="Non-ribosomal peptide synthase"/>
    <property type="match status" value="1"/>
</dbReference>
<keyword evidence="6" id="KW-0045">Antibiotic biosynthesis</keyword>
<dbReference type="FunFam" id="2.30.38.10:FF:000001">
    <property type="entry name" value="Non-ribosomal peptide synthetase PvdI"/>
    <property type="match status" value="1"/>
</dbReference>
<name>A0A6G4TWN2_9ACTN</name>
<dbReference type="Gene3D" id="3.40.50.1820">
    <property type="entry name" value="alpha/beta hydrolase"/>
    <property type="match status" value="1"/>
</dbReference>
<dbReference type="Gene3D" id="3.30.559.10">
    <property type="entry name" value="Chloramphenicol acetyltransferase-like domain"/>
    <property type="match status" value="3"/>
</dbReference>
<evidence type="ECO:0000256" key="1">
    <source>
        <dbReference type="ARBA" id="ARBA00001957"/>
    </source>
</evidence>
<organism evidence="9 10">
    <name type="scientific">Streptomyces coryli</name>
    <dbReference type="NCBI Taxonomy" id="1128680"/>
    <lineage>
        <taxon>Bacteria</taxon>
        <taxon>Bacillati</taxon>
        <taxon>Actinomycetota</taxon>
        <taxon>Actinomycetes</taxon>
        <taxon>Kitasatosporales</taxon>
        <taxon>Streptomycetaceae</taxon>
        <taxon>Streptomyces</taxon>
    </lineage>
</organism>
<dbReference type="FunFam" id="3.40.50.980:FF:000001">
    <property type="entry name" value="Non-ribosomal peptide synthetase"/>
    <property type="match status" value="1"/>
</dbReference>
<feature type="domain" description="Carrier" evidence="8">
    <location>
        <begin position="984"/>
        <end position="1058"/>
    </location>
</feature>
<dbReference type="Gene3D" id="3.30.300.30">
    <property type="match status" value="1"/>
</dbReference>
<dbReference type="InterPro" id="IPR000873">
    <property type="entry name" value="AMP-dep_synth/lig_dom"/>
</dbReference>
<dbReference type="GO" id="GO:0043041">
    <property type="term" value="P:amino acid activation for nonribosomal peptide biosynthetic process"/>
    <property type="evidence" value="ECO:0007669"/>
    <property type="project" value="TreeGrafter"/>
</dbReference>
<dbReference type="PROSITE" id="PS00455">
    <property type="entry name" value="AMP_BINDING"/>
    <property type="match status" value="1"/>
</dbReference>
<dbReference type="GO" id="GO:0017000">
    <property type="term" value="P:antibiotic biosynthetic process"/>
    <property type="evidence" value="ECO:0007669"/>
    <property type="project" value="UniProtKB-KW"/>
</dbReference>
<dbReference type="Proteomes" id="UP000481583">
    <property type="component" value="Unassembled WGS sequence"/>
</dbReference>
<dbReference type="InterPro" id="IPR020806">
    <property type="entry name" value="PKS_PP-bd"/>
</dbReference>
<dbReference type="GO" id="GO:0008610">
    <property type="term" value="P:lipid biosynthetic process"/>
    <property type="evidence" value="ECO:0007669"/>
    <property type="project" value="UniProtKB-ARBA"/>
</dbReference>
<evidence type="ECO:0000256" key="7">
    <source>
        <dbReference type="SAM" id="MobiDB-lite"/>
    </source>
</evidence>
<dbReference type="InterPro" id="IPR029058">
    <property type="entry name" value="AB_hydrolase_fold"/>
</dbReference>
<dbReference type="Gene3D" id="3.30.559.30">
    <property type="entry name" value="Nonribosomal peptide synthetase, condensation domain"/>
    <property type="match status" value="3"/>
</dbReference>
<dbReference type="PROSITE" id="PS50075">
    <property type="entry name" value="CARRIER"/>
    <property type="match status" value="2"/>
</dbReference>
<keyword evidence="3" id="KW-0596">Phosphopantetheine</keyword>
<feature type="domain" description="Carrier" evidence="8">
    <location>
        <begin position="2018"/>
        <end position="2093"/>
    </location>
</feature>
<evidence type="ECO:0000256" key="2">
    <source>
        <dbReference type="ARBA" id="ARBA00006432"/>
    </source>
</evidence>
<dbReference type="InterPro" id="IPR025110">
    <property type="entry name" value="AMP-bd_C"/>
</dbReference>
<comment type="cofactor">
    <cofactor evidence="1">
        <name>pantetheine 4'-phosphate</name>
        <dbReference type="ChEBI" id="CHEBI:47942"/>
    </cofactor>
</comment>
<dbReference type="PANTHER" id="PTHR45527:SF1">
    <property type="entry name" value="FATTY ACID SYNTHASE"/>
    <property type="match status" value="1"/>
</dbReference>
<protein>
    <submittedName>
        <fullName evidence="9">Amino acid adenylation domain-containing protein</fullName>
    </submittedName>
</protein>
<dbReference type="Pfam" id="PF00668">
    <property type="entry name" value="Condensation"/>
    <property type="match status" value="3"/>
</dbReference>
<dbReference type="SUPFAM" id="SSF47336">
    <property type="entry name" value="ACP-like"/>
    <property type="match status" value="2"/>
</dbReference>
<dbReference type="PANTHER" id="PTHR45527">
    <property type="entry name" value="NONRIBOSOMAL PEPTIDE SYNTHETASE"/>
    <property type="match status" value="1"/>
</dbReference>
<dbReference type="SUPFAM" id="SSF52777">
    <property type="entry name" value="CoA-dependent acyltransferases"/>
    <property type="match status" value="6"/>
</dbReference>
<dbReference type="Pfam" id="PF13193">
    <property type="entry name" value="AMP-binding_C"/>
    <property type="match status" value="1"/>
</dbReference>
<comment type="caution">
    <text evidence="9">The sequence shown here is derived from an EMBL/GenBank/DDBJ whole genome shotgun (WGS) entry which is preliminary data.</text>
</comment>
<dbReference type="CDD" id="cd12117">
    <property type="entry name" value="A_NRPS_Srf_like"/>
    <property type="match status" value="1"/>
</dbReference>
<dbReference type="InterPro" id="IPR045851">
    <property type="entry name" value="AMP-bd_C_sf"/>
</dbReference>
<keyword evidence="10" id="KW-1185">Reference proteome</keyword>
<dbReference type="InterPro" id="IPR010060">
    <property type="entry name" value="NRPS_synth"/>
</dbReference>
<dbReference type="InterPro" id="IPR006162">
    <property type="entry name" value="Ppantetheine_attach_site"/>
</dbReference>
<dbReference type="GO" id="GO:0072330">
    <property type="term" value="P:monocarboxylic acid biosynthetic process"/>
    <property type="evidence" value="ECO:0007669"/>
    <property type="project" value="UniProtKB-ARBA"/>
</dbReference>
<accession>A0A6G4TWN2</accession>
<evidence type="ECO:0000256" key="3">
    <source>
        <dbReference type="ARBA" id="ARBA00022450"/>
    </source>
</evidence>
<keyword evidence="5" id="KW-0677">Repeat</keyword>
<dbReference type="Pfam" id="PF00550">
    <property type="entry name" value="PP-binding"/>
    <property type="match status" value="2"/>
</dbReference>
<dbReference type="NCBIfam" id="TIGR01733">
    <property type="entry name" value="AA-adenyl-dom"/>
    <property type="match status" value="1"/>
</dbReference>
<dbReference type="InterPro" id="IPR001242">
    <property type="entry name" value="Condensation_dom"/>
</dbReference>
<dbReference type="FunFam" id="1.10.1200.10:FF:000005">
    <property type="entry name" value="Nonribosomal peptide synthetase 1"/>
    <property type="match status" value="1"/>
</dbReference>
<dbReference type="GO" id="GO:0003824">
    <property type="term" value="F:catalytic activity"/>
    <property type="evidence" value="ECO:0007669"/>
    <property type="project" value="InterPro"/>
</dbReference>
<evidence type="ECO:0000313" key="10">
    <source>
        <dbReference type="Proteomes" id="UP000481583"/>
    </source>
</evidence>
<dbReference type="InterPro" id="IPR036736">
    <property type="entry name" value="ACP-like_sf"/>
</dbReference>
<dbReference type="InterPro" id="IPR010071">
    <property type="entry name" value="AA_adenyl_dom"/>
</dbReference>
<dbReference type="NCBIfam" id="TIGR01720">
    <property type="entry name" value="NRPS-para261"/>
    <property type="match status" value="1"/>
</dbReference>
<dbReference type="GO" id="GO:0031177">
    <property type="term" value="F:phosphopantetheine binding"/>
    <property type="evidence" value="ECO:0007669"/>
    <property type="project" value="InterPro"/>
</dbReference>
<comment type="similarity">
    <text evidence="2">Belongs to the ATP-dependent AMP-binding enzyme family.</text>
</comment>
<proteinExistence type="inferred from homology"/>
<dbReference type="InterPro" id="IPR009081">
    <property type="entry name" value="PP-bd_ACP"/>
</dbReference>
<evidence type="ECO:0000256" key="6">
    <source>
        <dbReference type="ARBA" id="ARBA00023194"/>
    </source>
</evidence>
<dbReference type="GO" id="GO:0044550">
    <property type="term" value="P:secondary metabolite biosynthetic process"/>
    <property type="evidence" value="ECO:0007669"/>
    <property type="project" value="TreeGrafter"/>
</dbReference>
<feature type="region of interest" description="Disordered" evidence="7">
    <location>
        <begin position="195"/>
        <end position="215"/>
    </location>
</feature>
<dbReference type="FunFam" id="3.30.300.30:FF:000010">
    <property type="entry name" value="Enterobactin synthetase component F"/>
    <property type="match status" value="1"/>
</dbReference>
<reference evidence="9 10" key="1">
    <citation type="submission" date="2020-02" db="EMBL/GenBank/DDBJ databases">
        <title>Whole-genome analyses of novel actinobacteria.</title>
        <authorList>
            <person name="Sahin N."/>
        </authorList>
    </citation>
    <scope>NUCLEOTIDE SEQUENCE [LARGE SCALE GENOMIC DNA]</scope>
    <source>
        <strain evidence="9 10">A7024</strain>
    </source>
</reference>
<dbReference type="SUPFAM" id="SSF56801">
    <property type="entry name" value="Acetyl-CoA synthetase-like"/>
    <property type="match status" value="1"/>
</dbReference>
<keyword evidence="4" id="KW-0597">Phosphoprotein</keyword>
<dbReference type="Gene3D" id="2.30.38.10">
    <property type="entry name" value="Luciferase, Domain 3"/>
    <property type="match status" value="1"/>
</dbReference>
<evidence type="ECO:0000259" key="8">
    <source>
        <dbReference type="PROSITE" id="PS50075"/>
    </source>
</evidence>
<gene>
    <name evidence="9" type="ORF">G5C51_05765</name>
</gene>